<dbReference type="SUPFAM" id="SSF53474">
    <property type="entry name" value="alpha/beta-Hydrolases"/>
    <property type="match status" value="1"/>
</dbReference>
<evidence type="ECO:0000259" key="3">
    <source>
        <dbReference type="Pfam" id="PF07859"/>
    </source>
</evidence>
<dbReference type="InterPro" id="IPR050300">
    <property type="entry name" value="GDXG_lipolytic_enzyme"/>
</dbReference>
<name>A0A8I0MNL9_CITAM</name>
<reference evidence="4" key="1">
    <citation type="submission" date="2019-07" db="EMBL/GenBank/DDBJ databases">
        <title>KPC-2 carbapenem resistent Enterobacterales isolates from Germany.</title>
        <authorList>
            <person name="Yao Y."/>
            <person name="Falgenhauer L."/>
            <person name="Imirzalioglu C."/>
            <person name="Chakraborty T."/>
        </authorList>
    </citation>
    <scope>NUCLEOTIDE SEQUENCE</scope>
    <source>
        <strain evidence="4">CA13304</strain>
    </source>
</reference>
<feature type="domain" description="Alpha/beta hydrolase fold-3" evidence="3">
    <location>
        <begin position="75"/>
        <end position="276"/>
    </location>
</feature>
<evidence type="ECO:0000313" key="4">
    <source>
        <dbReference type="EMBL" id="MBE0130415.1"/>
    </source>
</evidence>
<dbReference type="EMBL" id="VKME01000022">
    <property type="protein sequence ID" value="MBE0130415.1"/>
    <property type="molecule type" value="Genomic_DNA"/>
</dbReference>
<accession>A0A8I0MNL9</accession>
<comment type="caution">
    <text evidence="4">The sequence shown here is derived from an EMBL/GenBank/DDBJ whole genome shotgun (WGS) entry which is preliminary data.</text>
</comment>
<proteinExistence type="inferred from homology"/>
<dbReference type="Proteomes" id="UP000656723">
    <property type="component" value="Unassembled WGS sequence"/>
</dbReference>
<dbReference type="Gene3D" id="3.40.50.1820">
    <property type="entry name" value="alpha/beta hydrolase"/>
    <property type="match status" value="1"/>
</dbReference>
<dbReference type="Pfam" id="PF07859">
    <property type="entry name" value="Abhydrolase_3"/>
    <property type="match status" value="1"/>
</dbReference>
<evidence type="ECO:0000256" key="2">
    <source>
        <dbReference type="ARBA" id="ARBA00022801"/>
    </source>
</evidence>
<comment type="similarity">
    <text evidence="1">Belongs to the 'GDXG' lipolytic enzyme family.</text>
</comment>
<dbReference type="AlphaFoldDB" id="A0A8I0MNL9"/>
<dbReference type="PANTHER" id="PTHR48081">
    <property type="entry name" value="AB HYDROLASE SUPERFAMILY PROTEIN C4A8.06C"/>
    <property type="match status" value="1"/>
</dbReference>
<dbReference type="InterPro" id="IPR013094">
    <property type="entry name" value="AB_hydrolase_3"/>
</dbReference>
<dbReference type="RefSeq" id="WP_102601498.1">
    <property type="nucleotide sequence ID" value="NZ_VKME01000022.1"/>
</dbReference>
<dbReference type="PANTHER" id="PTHR48081:SF30">
    <property type="entry name" value="ACETYL-HYDROLASE LIPR-RELATED"/>
    <property type="match status" value="1"/>
</dbReference>
<dbReference type="GO" id="GO:0004806">
    <property type="term" value="F:triacylglycerol lipase activity"/>
    <property type="evidence" value="ECO:0007669"/>
    <property type="project" value="TreeGrafter"/>
</dbReference>
<gene>
    <name evidence="4" type="ORF">FOT72_20710</name>
</gene>
<evidence type="ECO:0000313" key="5">
    <source>
        <dbReference type="Proteomes" id="UP000656723"/>
    </source>
</evidence>
<evidence type="ECO:0000256" key="1">
    <source>
        <dbReference type="ARBA" id="ARBA00010515"/>
    </source>
</evidence>
<keyword evidence="2 4" id="KW-0378">Hydrolase</keyword>
<sequence length="307" mass="33907">MLSIEAKRKKEALFRNYASNVDFVLNTPLHEQRRIWEEGAINVPLPENVSTEVIDEEGISAEWVRHSQAEKRKVILYLHGGGNSQGSSITHRKLVGHIVHCAKVNALTLNYSLAPENPFPAGLMDAKYAWQWLLAQGYRPDEIILGGDSSGGGLVLSLLLLLKKENSPLPHSGFLLSPMLDYTLSGDSISSCAKKDPMICIEDLRQTVAYYCSHAETSNPLVSPLFGDLTGLPPLLIQTGSDELLLDDSIRLAKQATEVGVNVQIEVWNGLWHVFQSSAGKIPEARRAISRIASFLFRPDQLRSGKQ</sequence>
<protein>
    <submittedName>
        <fullName evidence="4">Alpha/beta hydrolase</fullName>
    </submittedName>
</protein>
<dbReference type="InterPro" id="IPR029058">
    <property type="entry name" value="AB_hydrolase_fold"/>
</dbReference>
<organism evidence="4 5">
    <name type="scientific">Citrobacter amalonaticus</name>
    <dbReference type="NCBI Taxonomy" id="35703"/>
    <lineage>
        <taxon>Bacteria</taxon>
        <taxon>Pseudomonadati</taxon>
        <taxon>Pseudomonadota</taxon>
        <taxon>Gammaproteobacteria</taxon>
        <taxon>Enterobacterales</taxon>
        <taxon>Enterobacteriaceae</taxon>
        <taxon>Citrobacter</taxon>
    </lineage>
</organism>